<comment type="similarity">
    <text evidence="1 9 10">Belongs to the class-I aminoacyl-tRNA synthetase family.</text>
</comment>
<keyword evidence="6 9" id="KW-0648">Protein biosynthesis</keyword>
<keyword evidence="5 9" id="KW-0067">ATP-binding</keyword>
<dbReference type="Gene3D" id="3.10.20.590">
    <property type="match status" value="1"/>
</dbReference>
<organism evidence="16 17">
    <name type="scientific">Rhodanobacter fulvus Jip2</name>
    <dbReference type="NCBI Taxonomy" id="1163408"/>
    <lineage>
        <taxon>Bacteria</taxon>
        <taxon>Pseudomonadati</taxon>
        <taxon>Pseudomonadota</taxon>
        <taxon>Gammaproteobacteria</taxon>
        <taxon>Lysobacterales</taxon>
        <taxon>Rhodanobacteraceae</taxon>
        <taxon>Rhodanobacter</taxon>
    </lineage>
</organism>
<comment type="caution">
    <text evidence="16">The sequence shown here is derived from an EMBL/GenBank/DDBJ whole genome shotgun (WGS) entry which is preliminary data.</text>
</comment>
<dbReference type="PRINTS" id="PR00985">
    <property type="entry name" value="TRNASYNTHLEU"/>
</dbReference>
<evidence type="ECO:0000259" key="14">
    <source>
        <dbReference type="Pfam" id="PF09334"/>
    </source>
</evidence>
<comment type="subcellular location">
    <subcellularLocation>
        <location evidence="9">Cytoplasm</location>
    </subcellularLocation>
</comment>
<feature type="domain" description="Leucyl-tRNA synthetase editing" evidence="15">
    <location>
        <begin position="269"/>
        <end position="411"/>
    </location>
</feature>
<dbReference type="FunFam" id="2.20.28.290:FF:000001">
    <property type="entry name" value="Leucine--tRNA ligase"/>
    <property type="match status" value="1"/>
</dbReference>
<dbReference type="InterPro" id="IPR025709">
    <property type="entry name" value="Leu_tRNA-synth_edit"/>
</dbReference>
<dbReference type="CDD" id="cd00812">
    <property type="entry name" value="LeuRS_core"/>
    <property type="match status" value="1"/>
</dbReference>
<keyword evidence="2 9" id="KW-0963">Cytoplasm</keyword>
<dbReference type="PANTHER" id="PTHR43740">
    <property type="entry name" value="LEUCYL-TRNA SYNTHETASE"/>
    <property type="match status" value="1"/>
</dbReference>
<dbReference type="FunFam" id="1.10.730.10:FF:000003">
    <property type="entry name" value="Leucine--tRNA ligase"/>
    <property type="match status" value="1"/>
</dbReference>
<dbReference type="InterPro" id="IPR014729">
    <property type="entry name" value="Rossmann-like_a/b/a_fold"/>
</dbReference>
<dbReference type="InterPro" id="IPR001412">
    <property type="entry name" value="aa-tRNA-synth_I_CS"/>
</dbReference>
<dbReference type="PROSITE" id="PS00178">
    <property type="entry name" value="AA_TRNA_LIGASE_I"/>
    <property type="match status" value="1"/>
</dbReference>
<evidence type="ECO:0000256" key="8">
    <source>
        <dbReference type="ARBA" id="ARBA00047469"/>
    </source>
</evidence>
<feature type="domain" description="Aminoacyl-tRNA synthetase class Ia" evidence="12">
    <location>
        <begin position="711"/>
        <end position="751"/>
    </location>
</feature>
<dbReference type="Proteomes" id="UP000004210">
    <property type="component" value="Unassembled WGS sequence"/>
</dbReference>
<dbReference type="PANTHER" id="PTHR43740:SF2">
    <property type="entry name" value="LEUCINE--TRNA LIGASE, MITOCHONDRIAL"/>
    <property type="match status" value="1"/>
</dbReference>
<evidence type="ECO:0000256" key="10">
    <source>
        <dbReference type="RuleBase" id="RU363035"/>
    </source>
</evidence>
<feature type="short sequence motif" description="'KMSKS' region" evidence="9">
    <location>
        <begin position="712"/>
        <end position="716"/>
    </location>
</feature>
<dbReference type="InterPro" id="IPR009008">
    <property type="entry name" value="Val/Leu/Ile-tRNA-synth_edit"/>
</dbReference>
<keyword evidence="17" id="KW-1185">Reference proteome</keyword>
<dbReference type="EMBL" id="AJXU01000080">
    <property type="protein sequence ID" value="EIL87316.1"/>
    <property type="molecule type" value="Genomic_DNA"/>
</dbReference>
<evidence type="ECO:0000313" key="16">
    <source>
        <dbReference type="EMBL" id="EIL87316.1"/>
    </source>
</evidence>
<dbReference type="FunFam" id="3.40.50.620:FF:000395">
    <property type="entry name" value="Leucine--tRNA ligase"/>
    <property type="match status" value="1"/>
</dbReference>
<dbReference type="EC" id="6.1.1.4" evidence="9"/>
<dbReference type="GO" id="GO:0002161">
    <property type="term" value="F:aminoacyl-tRNA deacylase activity"/>
    <property type="evidence" value="ECO:0007669"/>
    <property type="project" value="InterPro"/>
</dbReference>
<evidence type="ECO:0000256" key="7">
    <source>
        <dbReference type="ARBA" id="ARBA00023146"/>
    </source>
</evidence>
<dbReference type="InterPro" id="IPR002302">
    <property type="entry name" value="Leu-tRNA-ligase"/>
</dbReference>
<feature type="binding site" evidence="9">
    <location>
        <position position="715"/>
    </location>
    <ligand>
        <name>ATP</name>
        <dbReference type="ChEBI" id="CHEBI:30616"/>
    </ligand>
</feature>
<dbReference type="GO" id="GO:0005524">
    <property type="term" value="F:ATP binding"/>
    <property type="evidence" value="ECO:0007669"/>
    <property type="project" value="UniProtKB-UniRule"/>
</dbReference>
<dbReference type="FunFam" id="3.10.20.590:FF:000001">
    <property type="entry name" value="Leucine--tRNA ligase"/>
    <property type="match status" value="1"/>
</dbReference>
<dbReference type="Pfam" id="PF08264">
    <property type="entry name" value="Anticodon_1"/>
    <property type="match status" value="1"/>
</dbReference>
<dbReference type="eggNOG" id="COG0495">
    <property type="taxonomic scope" value="Bacteria"/>
</dbReference>
<evidence type="ECO:0000256" key="6">
    <source>
        <dbReference type="ARBA" id="ARBA00022917"/>
    </source>
</evidence>
<feature type="short sequence motif" description="'HIGH' region" evidence="9">
    <location>
        <begin position="90"/>
        <end position="100"/>
    </location>
</feature>
<dbReference type="HAMAP" id="MF_00049_B">
    <property type="entry name" value="Leu_tRNA_synth_B"/>
    <property type="match status" value="1"/>
</dbReference>
<evidence type="ECO:0000256" key="1">
    <source>
        <dbReference type="ARBA" id="ARBA00005594"/>
    </source>
</evidence>
<name>I4VJC5_9GAMM</name>
<evidence type="ECO:0000256" key="2">
    <source>
        <dbReference type="ARBA" id="ARBA00022490"/>
    </source>
</evidence>
<feature type="domain" description="Aminoacyl-tRNA synthetase class Ia" evidence="12">
    <location>
        <begin position="509"/>
        <end position="664"/>
    </location>
</feature>
<evidence type="ECO:0000256" key="4">
    <source>
        <dbReference type="ARBA" id="ARBA00022741"/>
    </source>
</evidence>
<dbReference type="InterPro" id="IPR009080">
    <property type="entry name" value="tRNAsynth_Ia_anticodon-bd"/>
</dbReference>
<dbReference type="GO" id="GO:0006429">
    <property type="term" value="P:leucyl-tRNA aminoacylation"/>
    <property type="evidence" value="ECO:0007669"/>
    <property type="project" value="UniProtKB-UniRule"/>
</dbReference>
<evidence type="ECO:0000256" key="5">
    <source>
        <dbReference type="ARBA" id="ARBA00022840"/>
    </source>
</evidence>
<keyword evidence="4 9" id="KW-0547">Nucleotide-binding</keyword>
<dbReference type="SUPFAM" id="SSF47323">
    <property type="entry name" value="Anticodon-binding domain of a subclass of class I aminoacyl-tRNA synthetases"/>
    <property type="match status" value="1"/>
</dbReference>
<evidence type="ECO:0000259" key="15">
    <source>
        <dbReference type="Pfam" id="PF13603"/>
    </source>
</evidence>
<dbReference type="GO" id="GO:0004823">
    <property type="term" value="F:leucine-tRNA ligase activity"/>
    <property type="evidence" value="ECO:0007669"/>
    <property type="project" value="UniProtKB-UniRule"/>
</dbReference>
<evidence type="ECO:0000256" key="9">
    <source>
        <dbReference type="HAMAP-Rule" id="MF_00049"/>
    </source>
</evidence>
<gene>
    <name evidence="9 16" type="primary">leuS</name>
    <name evidence="16" type="ORF">UU9_16111</name>
</gene>
<keyword evidence="3 9" id="KW-0436">Ligase</keyword>
<dbReference type="Gene3D" id="1.10.730.10">
    <property type="entry name" value="Isoleucyl-tRNA Synthetase, Domain 1"/>
    <property type="match status" value="2"/>
</dbReference>
<proteinExistence type="inferred from homology"/>
<sequence length="981" mass="108438">MAQGLRWASLIRSLQPAFARLGPSHNGTGIMQDIQDPNSPRQDATQDGAGQGYRPQAVEAAAQQYWNAQHAYEVVEDDSRPKFYCLSMLPYPSGALHMGHVRNYTISDVISRYQRMQGKNVLQPMGWDAFGLPAENAAIKNHTAPAKWTYANIDHMRSQLKSLGYAIDWTREFATCRPDYYRWEQLMFTRLLKKGMAYRKNAVVNWDPVDQTVLANEQVIDGRGWRSGAVVEKREIPQWFLKITDYAQELLDGLDTLPGWPDAVKTMQRNWIGRSEGLEIHFAVEGEAEPLSVFTTRPDTLMGVTFLSIAAEHPLALKAAQGNEQLASFIAELKHGGVSEAELETQDKRGMDTGLRAIHPVTGEPVPVWVANFVLMGYGTGAVMAVPAHDQRDWEFAQRYLLPIRMVVVDRSVLDAVREIGHDLSRGVGADTMRAALGGSDTDAYETRSAVQVVEDFEQRILTQCAFTEHGVLVNSGDYDGMDFQQALDALAKRLEATGQGQRRVNWRLRDWGVSRQRYWGCPIPVIYCAACGAVPVPEDQLPVVLPEDVVLMGTGSPIKADPEWRKCSCPQCGGAAERETDTFDTFMESSWYYARYTSPGAQGQVDARANYWLPVDQYIGGIEHAILHLLYFRFYHKLLRDAGLVASDEPARNLLCQGMVIAETFYRDNADGSKDWINPSAVEVQRDERGRVTGAVLITDGQPVHIGGIEKMSKSKNNGIDPQTMVDKYGADTVRLFSMFAAPPEQSLEWSEAGVEGMARFLKRLWREVATHVAGPQHKAVAAGHSISLPPLAGEGAEGGRGDAAGVIDPASLTPTQKILRRQLHETIQKVSDDFGRRHAFNTAIAALMELLNALNKFNDSSEQGRAVRHEALEAMVLLLNPVVPHVSHALWQLLGHPETVLENAAWPSVDSAALVRDSVTLAVQINGKLRATIELPAGASKEEAEALARAQPQVVNFLQEMTVRKVIVVPGKIVNIVAG</sequence>
<evidence type="ECO:0000259" key="12">
    <source>
        <dbReference type="Pfam" id="PF00133"/>
    </source>
</evidence>
<dbReference type="InterPro" id="IPR013155">
    <property type="entry name" value="M/V/L/I-tRNA-synth_anticd-bd"/>
</dbReference>
<dbReference type="InterPro" id="IPR002300">
    <property type="entry name" value="aa-tRNA-synth_Ia"/>
</dbReference>
<dbReference type="Pfam" id="PF13603">
    <property type="entry name" value="tRNA-synt_1_2"/>
    <property type="match status" value="1"/>
</dbReference>
<evidence type="ECO:0000259" key="13">
    <source>
        <dbReference type="Pfam" id="PF08264"/>
    </source>
</evidence>
<feature type="domain" description="Methionyl/Valyl/Leucyl/Isoleucyl-tRNA synthetase anticodon-binding" evidence="13">
    <location>
        <begin position="819"/>
        <end position="944"/>
    </location>
</feature>
<feature type="compositionally biased region" description="Polar residues" evidence="11">
    <location>
        <begin position="25"/>
        <end position="45"/>
    </location>
</feature>
<dbReference type="InterPro" id="IPR015413">
    <property type="entry name" value="Methionyl/Leucyl_tRNA_Synth"/>
</dbReference>
<dbReference type="FunFam" id="3.40.50.620:FF:000124">
    <property type="entry name" value="Leucine--tRNA ligase"/>
    <property type="match status" value="1"/>
</dbReference>
<dbReference type="SUPFAM" id="SSF52374">
    <property type="entry name" value="Nucleotidylyl transferase"/>
    <property type="match status" value="1"/>
</dbReference>
<dbReference type="CDD" id="cd07958">
    <property type="entry name" value="Anticodon_Ia_Leu_BEm"/>
    <property type="match status" value="1"/>
</dbReference>
<dbReference type="GO" id="GO:0005829">
    <property type="term" value="C:cytosol"/>
    <property type="evidence" value="ECO:0007669"/>
    <property type="project" value="TreeGrafter"/>
</dbReference>
<keyword evidence="7 9" id="KW-0030">Aminoacyl-tRNA synthetase</keyword>
<feature type="domain" description="Methionyl/Leucyl tRNA synthetase" evidence="14">
    <location>
        <begin position="87"/>
        <end position="219"/>
    </location>
</feature>
<accession>I4VJC5</accession>
<dbReference type="AlphaFoldDB" id="I4VJC5"/>
<dbReference type="Pfam" id="PF09334">
    <property type="entry name" value="tRNA-synt_1g"/>
    <property type="match status" value="1"/>
</dbReference>
<dbReference type="SUPFAM" id="SSF50677">
    <property type="entry name" value="ValRS/IleRS/LeuRS editing domain"/>
    <property type="match status" value="1"/>
</dbReference>
<dbReference type="Gene3D" id="2.20.28.290">
    <property type="match status" value="1"/>
</dbReference>
<dbReference type="Pfam" id="PF00133">
    <property type="entry name" value="tRNA-synt_1"/>
    <property type="match status" value="2"/>
</dbReference>
<dbReference type="PATRIC" id="fig|1163408.3.peg.3263"/>
<protein>
    <recommendedName>
        <fullName evidence="9">Leucine--tRNA ligase</fullName>
        <ecNumber evidence="9">6.1.1.4</ecNumber>
    </recommendedName>
    <alternativeName>
        <fullName evidence="9">Leucyl-tRNA synthetase</fullName>
        <shortName evidence="9">LeuRS</shortName>
    </alternativeName>
</protein>
<comment type="catalytic activity">
    <reaction evidence="8 9">
        <text>tRNA(Leu) + L-leucine + ATP = L-leucyl-tRNA(Leu) + AMP + diphosphate</text>
        <dbReference type="Rhea" id="RHEA:11688"/>
        <dbReference type="Rhea" id="RHEA-COMP:9613"/>
        <dbReference type="Rhea" id="RHEA-COMP:9622"/>
        <dbReference type="ChEBI" id="CHEBI:30616"/>
        <dbReference type="ChEBI" id="CHEBI:33019"/>
        <dbReference type="ChEBI" id="CHEBI:57427"/>
        <dbReference type="ChEBI" id="CHEBI:78442"/>
        <dbReference type="ChEBI" id="CHEBI:78494"/>
        <dbReference type="ChEBI" id="CHEBI:456215"/>
        <dbReference type="EC" id="6.1.1.4"/>
    </reaction>
</comment>
<feature type="region of interest" description="Disordered" evidence="11">
    <location>
        <begin position="25"/>
        <end position="54"/>
    </location>
</feature>
<evidence type="ECO:0000256" key="3">
    <source>
        <dbReference type="ARBA" id="ARBA00022598"/>
    </source>
</evidence>
<evidence type="ECO:0000256" key="11">
    <source>
        <dbReference type="SAM" id="MobiDB-lite"/>
    </source>
</evidence>
<dbReference type="STRING" id="1163408.UU9_16111"/>
<dbReference type="NCBIfam" id="TIGR00396">
    <property type="entry name" value="leuS_bact"/>
    <property type="match status" value="1"/>
</dbReference>
<reference evidence="16 17" key="1">
    <citation type="journal article" date="2012" name="J. Bacteriol.">
        <title>Genome sequences for six rhodanobacter strains, isolated from soils and the terrestrial subsurface, with variable denitrification capabilities.</title>
        <authorList>
            <person name="Kostka J.E."/>
            <person name="Green S.J."/>
            <person name="Rishishwar L."/>
            <person name="Prakash O."/>
            <person name="Katz L.S."/>
            <person name="Marino-Ramirez L."/>
            <person name="Jordan I.K."/>
            <person name="Munk C."/>
            <person name="Ivanova N."/>
            <person name="Mikhailova N."/>
            <person name="Watson D.B."/>
            <person name="Brown S.D."/>
            <person name="Palumbo A.V."/>
            <person name="Brooks S.C."/>
        </authorList>
    </citation>
    <scope>NUCLEOTIDE SEQUENCE [LARGE SCALE GENOMIC DNA]</scope>
    <source>
        <strain evidence="17">Jip2T</strain>
    </source>
</reference>
<evidence type="ECO:0000313" key="17">
    <source>
        <dbReference type="Proteomes" id="UP000004210"/>
    </source>
</evidence>
<dbReference type="Gene3D" id="3.40.50.620">
    <property type="entry name" value="HUPs"/>
    <property type="match status" value="2"/>
</dbReference>